<reference evidence="1" key="1">
    <citation type="submission" date="2019-08" db="EMBL/GenBank/DDBJ databases">
        <authorList>
            <person name="Kucharzyk K."/>
            <person name="Murdoch R.W."/>
            <person name="Higgins S."/>
            <person name="Loffler F."/>
        </authorList>
    </citation>
    <scope>NUCLEOTIDE SEQUENCE</scope>
</reference>
<name>A0A645IS34_9ZZZZ</name>
<keyword evidence="1" id="KW-0547">Nucleotide-binding</keyword>
<gene>
    <name evidence="1" type="primary">drrA_40</name>
    <name evidence="1" type="ORF">SDC9_201706</name>
</gene>
<dbReference type="PANTHER" id="PTHR43582">
    <property type="entry name" value="LINEARMYCIN RESISTANCE ATP-BINDING PROTEIN LNRL"/>
    <property type="match status" value="1"/>
</dbReference>
<proteinExistence type="predicted"/>
<evidence type="ECO:0000313" key="1">
    <source>
        <dbReference type="EMBL" id="MPN54037.1"/>
    </source>
</evidence>
<organism evidence="1">
    <name type="scientific">bioreactor metagenome</name>
    <dbReference type="NCBI Taxonomy" id="1076179"/>
    <lineage>
        <taxon>unclassified sequences</taxon>
        <taxon>metagenomes</taxon>
        <taxon>ecological metagenomes</taxon>
    </lineage>
</organism>
<dbReference type="EMBL" id="VSSQ01121853">
    <property type="protein sequence ID" value="MPN54037.1"/>
    <property type="molecule type" value="Genomic_DNA"/>
</dbReference>
<dbReference type="GO" id="GO:0005524">
    <property type="term" value="F:ATP binding"/>
    <property type="evidence" value="ECO:0007669"/>
    <property type="project" value="UniProtKB-KW"/>
</dbReference>
<dbReference type="AlphaFoldDB" id="A0A645IS34"/>
<dbReference type="GO" id="GO:0016787">
    <property type="term" value="F:hydrolase activity"/>
    <property type="evidence" value="ECO:0007669"/>
    <property type="project" value="UniProtKB-KW"/>
</dbReference>
<dbReference type="InterPro" id="IPR027417">
    <property type="entry name" value="P-loop_NTPase"/>
</dbReference>
<sequence length="147" mass="16978">MDEPTTGLDPKTRELVWSTISKLQKEYQMTIFLTTHYMEEAATSDYIVIINHGKIIAQGTPYDLKEKFSQDTLRIKPLDSMSVQSLLEHYNYSFLVKNNLIIANIQDTKKIIPLLQEVEPFIESFEVIHGSMNDAFIEITKGDENYD</sequence>
<protein>
    <submittedName>
        <fullName evidence="1">Daunorubicin/doxorubicin resistance ATP-binding protein DrrA</fullName>
        <ecNumber evidence="1">3.6.3.-</ecNumber>
    </submittedName>
</protein>
<dbReference type="Gene3D" id="3.40.50.300">
    <property type="entry name" value="P-loop containing nucleotide triphosphate hydrolases"/>
    <property type="match status" value="1"/>
</dbReference>
<dbReference type="SUPFAM" id="SSF52540">
    <property type="entry name" value="P-loop containing nucleoside triphosphate hydrolases"/>
    <property type="match status" value="1"/>
</dbReference>
<comment type="caution">
    <text evidence="1">The sequence shown here is derived from an EMBL/GenBank/DDBJ whole genome shotgun (WGS) entry which is preliminary data.</text>
</comment>
<keyword evidence="1" id="KW-0067">ATP-binding</keyword>
<keyword evidence="1" id="KW-0378">Hydrolase</keyword>
<accession>A0A645IS34</accession>
<dbReference type="PANTHER" id="PTHR43582:SF2">
    <property type="entry name" value="LINEARMYCIN RESISTANCE ATP-BINDING PROTEIN LNRL"/>
    <property type="match status" value="1"/>
</dbReference>
<dbReference type="EC" id="3.6.3.-" evidence="1"/>